<keyword evidence="12" id="KW-0472">Membrane</keyword>
<evidence type="ECO:0000256" key="9">
    <source>
        <dbReference type="ARBA" id="ARBA00022946"/>
    </source>
</evidence>
<dbReference type="GO" id="GO:0005509">
    <property type="term" value="F:calcium ion binding"/>
    <property type="evidence" value="ECO:0007669"/>
    <property type="project" value="InterPro"/>
</dbReference>
<dbReference type="GO" id="GO:0005758">
    <property type="term" value="C:mitochondrial intermembrane space"/>
    <property type="evidence" value="ECO:0007669"/>
    <property type="project" value="UniProtKB-SubCell"/>
</dbReference>
<evidence type="ECO:0000256" key="2">
    <source>
        <dbReference type="ARBA" id="ARBA00004569"/>
    </source>
</evidence>
<dbReference type="Pfam" id="PF13833">
    <property type="entry name" value="EF-hand_8"/>
    <property type="match status" value="1"/>
</dbReference>
<dbReference type="PANTHER" id="PTHR12294:SF1">
    <property type="entry name" value="CALCIUM UPTAKE PROTEIN 1, MITOCHONDRIAL"/>
    <property type="match status" value="1"/>
</dbReference>
<keyword evidence="7" id="KW-0999">Mitochondrion inner membrane</keyword>
<accession>A0A7R8ZM44</accession>
<evidence type="ECO:0000256" key="11">
    <source>
        <dbReference type="ARBA" id="ARBA00023128"/>
    </source>
</evidence>
<keyword evidence="9" id="KW-0809">Transit peptide</keyword>
<dbReference type="GO" id="GO:0036444">
    <property type="term" value="P:calcium import into the mitochondrion"/>
    <property type="evidence" value="ECO:0007669"/>
    <property type="project" value="TreeGrafter"/>
</dbReference>
<keyword evidence="6" id="KW-0677">Repeat</keyword>
<evidence type="ECO:0000256" key="8">
    <source>
        <dbReference type="ARBA" id="ARBA00022837"/>
    </source>
</evidence>
<dbReference type="InterPro" id="IPR011992">
    <property type="entry name" value="EF-hand-dom_pair"/>
</dbReference>
<evidence type="ECO:0000256" key="13">
    <source>
        <dbReference type="ARBA" id="ARBA00038333"/>
    </source>
</evidence>
<dbReference type="CDD" id="cd15900">
    <property type="entry name" value="EFh_MICU"/>
    <property type="match status" value="1"/>
</dbReference>
<evidence type="ECO:0000256" key="12">
    <source>
        <dbReference type="ARBA" id="ARBA00023136"/>
    </source>
</evidence>
<dbReference type="AlphaFoldDB" id="A0A7R8ZM44"/>
<reference evidence="14" key="1">
    <citation type="submission" date="2020-11" db="EMBL/GenBank/DDBJ databases">
        <authorList>
            <person name="Tran Van P."/>
        </authorList>
    </citation>
    <scope>NUCLEOTIDE SEQUENCE</scope>
</reference>
<keyword evidence="4" id="KW-0109">Calcium transport</keyword>
<evidence type="ECO:0000256" key="3">
    <source>
        <dbReference type="ARBA" id="ARBA00022448"/>
    </source>
</evidence>
<dbReference type="Gene3D" id="1.10.238.10">
    <property type="entry name" value="EF-hand"/>
    <property type="match status" value="2"/>
</dbReference>
<dbReference type="Pfam" id="PF13202">
    <property type="entry name" value="EF-hand_5"/>
    <property type="match status" value="1"/>
</dbReference>
<evidence type="ECO:0000313" key="14">
    <source>
        <dbReference type="EMBL" id="CAD7224392.1"/>
    </source>
</evidence>
<evidence type="ECO:0000256" key="6">
    <source>
        <dbReference type="ARBA" id="ARBA00022737"/>
    </source>
</evidence>
<keyword evidence="8" id="KW-0106">Calcium</keyword>
<dbReference type="OrthoDB" id="10056860at2759"/>
<dbReference type="PANTHER" id="PTHR12294">
    <property type="entry name" value="EF HAND DOMAIN FAMILY A1,A2-RELATED"/>
    <property type="match status" value="1"/>
</dbReference>
<keyword evidence="5" id="KW-0479">Metal-binding</keyword>
<evidence type="ECO:0000256" key="5">
    <source>
        <dbReference type="ARBA" id="ARBA00022723"/>
    </source>
</evidence>
<gene>
    <name evidence="14" type="ORF">CTOB1V02_LOCUS2357</name>
</gene>
<dbReference type="InterPro" id="IPR039800">
    <property type="entry name" value="MICU1/2/3"/>
</dbReference>
<dbReference type="PROSITE" id="PS50222">
    <property type="entry name" value="EF_HAND_2"/>
    <property type="match status" value="2"/>
</dbReference>
<organism evidence="14">
    <name type="scientific">Cyprideis torosa</name>
    <dbReference type="NCBI Taxonomy" id="163714"/>
    <lineage>
        <taxon>Eukaryota</taxon>
        <taxon>Metazoa</taxon>
        <taxon>Ecdysozoa</taxon>
        <taxon>Arthropoda</taxon>
        <taxon>Crustacea</taxon>
        <taxon>Oligostraca</taxon>
        <taxon>Ostracoda</taxon>
        <taxon>Podocopa</taxon>
        <taxon>Podocopida</taxon>
        <taxon>Cytherocopina</taxon>
        <taxon>Cytheroidea</taxon>
        <taxon>Cytherideidae</taxon>
        <taxon>Cyprideis</taxon>
    </lineage>
</organism>
<keyword evidence="11" id="KW-0496">Mitochondrion</keyword>
<keyword evidence="10" id="KW-0406">Ion transport</keyword>
<dbReference type="GO" id="GO:1990246">
    <property type="term" value="C:uniplex complex"/>
    <property type="evidence" value="ECO:0007669"/>
    <property type="project" value="TreeGrafter"/>
</dbReference>
<evidence type="ECO:0000256" key="7">
    <source>
        <dbReference type="ARBA" id="ARBA00022792"/>
    </source>
</evidence>
<evidence type="ECO:0000256" key="10">
    <source>
        <dbReference type="ARBA" id="ARBA00023065"/>
    </source>
</evidence>
<dbReference type="PROSITE" id="PS00018">
    <property type="entry name" value="EF_HAND_1"/>
    <property type="match status" value="2"/>
</dbReference>
<comment type="similarity">
    <text evidence="13">Belongs to the MICU1 family. MICU1 subfamily.</text>
</comment>
<protein>
    <submittedName>
        <fullName evidence="14">Uncharacterized protein</fullName>
    </submittedName>
</protein>
<evidence type="ECO:0000256" key="1">
    <source>
        <dbReference type="ARBA" id="ARBA00004273"/>
    </source>
</evidence>
<dbReference type="EMBL" id="OB660360">
    <property type="protein sequence ID" value="CAD7224392.1"/>
    <property type="molecule type" value="Genomic_DNA"/>
</dbReference>
<sequence length="435" mass="49118">MKGKRGPLFVFVGCATSVSLISFSSKQGTLPTQFLETKDHIPPQATPTPVIPVPESKSALFRDRKIMQYENRLRAFSTPDKIFRYFSTLKHAQTGELYMTPADFIRALTPGLRQPEGLGLDSYYEFDLSTDRIVLNLSLEDDSIFFKLGNSGLLAFPDFIFLMTVLSTPVRSFQIAFQMFDLNGDGEVDTEEFDVVYRLMQAHSSAVKGTAEVNLKAASASDALGLYFFGPELKGKLTVEKFLDFHQQINNEITRIEFSQKDDLNIGLITAEDFAELLTSYIGADDDRTIQTRKRVKSKFGSTPSVSLEDYMDFYRFCNSISDIDVALSFYHVAGAAIDRDTLEHLASKVAGVNLNSHLVDIIFEIFDENGDQHLERKEFVSVLQQRMARGLVRPKDTGFIKSIIALYRCSVKAVEMKSKQWKRREMSSVWGSHE</sequence>
<dbReference type="SMART" id="SM00054">
    <property type="entry name" value="EFh"/>
    <property type="match status" value="2"/>
</dbReference>
<dbReference type="InterPro" id="IPR018247">
    <property type="entry name" value="EF_Hand_1_Ca_BS"/>
</dbReference>
<dbReference type="InterPro" id="IPR002048">
    <property type="entry name" value="EF_hand_dom"/>
</dbReference>
<proteinExistence type="inferred from homology"/>
<comment type="subcellular location">
    <subcellularLocation>
        <location evidence="1">Mitochondrion inner membrane</location>
    </subcellularLocation>
    <subcellularLocation>
        <location evidence="2">Mitochondrion intermembrane space</location>
    </subcellularLocation>
</comment>
<dbReference type="SUPFAM" id="SSF47473">
    <property type="entry name" value="EF-hand"/>
    <property type="match status" value="2"/>
</dbReference>
<dbReference type="GO" id="GO:0051560">
    <property type="term" value="P:mitochondrial calcium ion homeostasis"/>
    <property type="evidence" value="ECO:0007669"/>
    <property type="project" value="TreeGrafter"/>
</dbReference>
<keyword evidence="3" id="KW-0813">Transport</keyword>
<name>A0A7R8ZM44_9CRUS</name>
<evidence type="ECO:0000256" key="4">
    <source>
        <dbReference type="ARBA" id="ARBA00022568"/>
    </source>
</evidence>